<sequence>MGNAGRAYADDRKRQGAAPFLQRASCLASVRQRRGEPRASFFDRHLAAPSHRRRRKKEKKREKYFAATSFVIGPVLFCGDDATGQRPRRARAKNLCAETTAIERNNYDARD</sequence>
<reference evidence="2 3" key="1">
    <citation type="journal article" date="2015" name="Parasitol. Res.">
        <title>Viruses in close associations with free-living amoebae.</title>
        <authorList>
            <person name="Scheid P."/>
        </authorList>
    </citation>
    <scope>NUCLEOTIDE SEQUENCE [LARGE SCALE GENOMIC DNA]</scope>
    <source>
        <strain evidence="2">KlaHel</strain>
    </source>
</reference>
<feature type="region of interest" description="Disordered" evidence="1">
    <location>
        <begin position="32"/>
        <end position="60"/>
    </location>
</feature>
<dbReference type="RefSeq" id="YP_009120690.1">
    <property type="nucleotide sequence ID" value="NC_026440.1"/>
</dbReference>
<evidence type="ECO:0000313" key="3">
    <source>
        <dbReference type="Proteomes" id="UP000202511"/>
    </source>
</evidence>
<organism evidence="2 3">
    <name type="scientific">Pandoravirus inopinatum</name>
    <dbReference type="NCBI Taxonomy" id="1605721"/>
    <lineage>
        <taxon>Viruses</taxon>
        <taxon>Pandoravirus</taxon>
    </lineage>
</organism>
<proteinExistence type="predicted"/>
<feature type="compositionally biased region" description="Basic and acidic residues" evidence="1">
    <location>
        <begin position="33"/>
        <end position="46"/>
    </location>
</feature>
<protein>
    <submittedName>
        <fullName evidence="2">Uncharacterized protein</fullName>
    </submittedName>
</protein>
<evidence type="ECO:0000313" key="2">
    <source>
        <dbReference type="EMBL" id="AJF98455.1"/>
    </source>
</evidence>
<dbReference type="KEGG" id="vg:23463372"/>
<feature type="compositionally biased region" description="Basic residues" evidence="1">
    <location>
        <begin position="50"/>
        <end position="60"/>
    </location>
</feature>
<accession>A0A0B5J910</accession>
<dbReference type="EMBL" id="KP136319">
    <property type="protein sequence ID" value="AJF98455.1"/>
    <property type="molecule type" value="Genomic_DNA"/>
</dbReference>
<dbReference type="GeneID" id="23463372"/>
<evidence type="ECO:0000256" key="1">
    <source>
        <dbReference type="SAM" id="MobiDB-lite"/>
    </source>
</evidence>
<dbReference type="Proteomes" id="UP000202511">
    <property type="component" value="Segment"/>
</dbReference>
<name>A0A0B5J910_9VIRU</name>